<reference evidence="2 3" key="1">
    <citation type="journal article" date="2016" name="Nat. Commun.">
        <title>Thousands of microbial genomes shed light on interconnected biogeochemical processes in an aquifer system.</title>
        <authorList>
            <person name="Anantharaman K."/>
            <person name="Brown C.T."/>
            <person name="Hug L.A."/>
            <person name="Sharon I."/>
            <person name="Castelle C.J."/>
            <person name="Probst A.J."/>
            <person name="Thomas B.C."/>
            <person name="Singh A."/>
            <person name="Wilkins M.J."/>
            <person name="Karaoz U."/>
            <person name="Brodie E.L."/>
            <person name="Williams K.H."/>
            <person name="Hubbard S.S."/>
            <person name="Banfield J.F."/>
        </authorList>
    </citation>
    <scope>NUCLEOTIDE SEQUENCE [LARGE SCALE GENOMIC DNA]</scope>
</reference>
<organism evidence="2 3">
    <name type="scientific">Candidatus Falkowbacteria bacterium RIFOXYA2_FULL_38_12</name>
    <dbReference type="NCBI Taxonomy" id="1797993"/>
    <lineage>
        <taxon>Bacteria</taxon>
        <taxon>Candidatus Falkowiibacteriota</taxon>
    </lineage>
</organism>
<dbReference type="Proteomes" id="UP000177407">
    <property type="component" value="Unassembled WGS sequence"/>
</dbReference>
<dbReference type="EMBL" id="MFGA01000020">
    <property type="protein sequence ID" value="OGF20829.1"/>
    <property type="molecule type" value="Genomic_DNA"/>
</dbReference>
<sequence length="226" mass="26014">MQSKKLAGKKVGVSTRERLDIAEIREDCVVLKDGTMRAVMLISSINFALKSEEEQNAIIAAYVSFLNAIEFPLQIVIQSRKLNIDAYLERLRKAEKEQGNDLLRIQIADYREYVKELVEMGDIMSKRFYITVPYDPLSDKRKGFWSRLNEVIRPGSAIKLGAERFRKRKKDLFARVEHVQMLLSGMGLTSVVLDTQSLIELYYNLYNPELAETEKMVDMGKLRVGE</sequence>
<proteinExistence type="predicted"/>
<accession>A0A1F5S2D1</accession>
<feature type="domain" description="TraC-like" evidence="1">
    <location>
        <begin position="28"/>
        <end position="136"/>
    </location>
</feature>
<dbReference type="AlphaFoldDB" id="A0A1F5S2D1"/>
<name>A0A1F5S2D1_9BACT</name>
<dbReference type="InterPro" id="IPR058596">
    <property type="entry name" value="TraC-like_dom"/>
</dbReference>
<gene>
    <name evidence="2" type="ORF">A2257_03625</name>
</gene>
<evidence type="ECO:0000313" key="2">
    <source>
        <dbReference type="EMBL" id="OGF20829.1"/>
    </source>
</evidence>
<evidence type="ECO:0000313" key="3">
    <source>
        <dbReference type="Proteomes" id="UP000177407"/>
    </source>
</evidence>
<comment type="caution">
    <text evidence="2">The sequence shown here is derived from an EMBL/GenBank/DDBJ whole genome shotgun (WGS) entry which is preliminary data.</text>
</comment>
<dbReference type="Pfam" id="PF26593">
    <property type="entry name" value="TraC-like"/>
    <property type="match status" value="1"/>
</dbReference>
<evidence type="ECO:0000259" key="1">
    <source>
        <dbReference type="Pfam" id="PF26593"/>
    </source>
</evidence>
<protein>
    <recommendedName>
        <fullName evidence="1">TraC-like domain-containing protein</fullName>
    </recommendedName>
</protein>